<dbReference type="AlphaFoldDB" id="A0A7H9HT99"/>
<reference evidence="1 2" key="1">
    <citation type="submission" date="2020-06" db="EMBL/GenBank/DDBJ databases">
        <title>The yeast mating-type switching endonuclease HO is a domesticated member of an unorthodox homing genetic element family.</title>
        <authorList>
            <person name="Coughlan A.Y."/>
            <person name="Lombardi L."/>
            <person name="Braun-Galleani S."/>
            <person name="Martos A.R."/>
            <person name="Galeote V."/>
            <person name="Bigey F."/>
            <person name="Dequin S."/>
            <person name="Byrne K.P."/>
            <person name="Wolfe K.H."/>
        </authorList>
    </citation>
    <scope>NUCLEOTIDE SEQUENCE [LARGE SCALE GENOMIC DNA]</scope>
    <source>
        <strain evidence="1 2">CBS2947</strain>
    </source>
</reference>
<proteinExistence type="predicted"/>
<dbReference type="EMBL" id="CP059271">
    <property type="protein sequence ID" value="QLQ80958.1"/>
    <property type="molecule type" value="Genomic_DNA"/>
</dbReference>
<evidence type="ECO:0000313" key="1">
    <source>
        <dbReference type="EMBL" id="QLQ80958.1"/>
    </source>
</evidence>
<evidence type="ECO:0000313" key="2">
    <source>
        <dbReference type="Proteomes" id="UP000510647"/>
    </source>
</evidence>
<keyword evidence="2" id="KW-1185">Reference proteome</keyword>
<gene>
    <name evidence="1" type="ORF">HG537_0E03130</name>
</gene>
<evidence type="ECO:0008006" key="3">
    <source>
        <dbReference type="Google" id="ProtNLM"/>
    </source>
</evidence>
<accession>A0A7H9HT99</accession>
<sequence length="386" mass="43271">MKGPVICEQVWPNRVTLAIWTADGTIRTIEQLFDGTCKISSLHQDSPSDCPPFTSNNIISFADNRFERMGLYCHLALPIETIHIFTLLKNFTGMSDILGRELELHGNVYDSVNLGCSFAVAIDSSLEVYKWTDLPEDGCKAFNSFTNKSDILCVAANPGVSGLLYAGTRSSWIYVLPLQAIKSGDLCYTIIKHFKVQGARSIISIKTTDTKGVIFVSAISDDNQQILLLLDTMLEPGDCTLATFRTSFSNVTKDQEFFEVTSDGRFLLYGSTAGGNGHGDFEVFSSHLGDNLVHERNGRSFTFFPLNSLRNGYLEHSDYSALRGLELRSATFINYKRDSYDLKCQRETDQPYKITCPNSWCISAFFKSEFREGYHSNITMLLKRIV</sequence>
<name>A0A7H9HT99_9SACH</name>
<protein>
    <recommendedName>
        <fullName evidence="3">Cleavage/polyadenylation specificity factor A subunit N-terminal domain-containing protein</fullName>
    </recommendedName>
</protein>
<dbReference type="OrthoDB" id="128867at2759"/>
<dbReference type="Proteomes" id="UP000510647">
    <property type="component" value="Chromosome 5"/>
</dbReference>
<organism evidence="1 2">
    <name type="scientific">Torulaspora globosa</name>
    <dbReference type="NCBI Taxonomy" id="48254"/>
    <lineage>
        <taxon>Eukaryota</taxon>
        <taxon>Fungi</taxon>
        <taxon>Dikarya</taxon>
        <taxon>Ascomycota</taxon>
        <taxon>Saccharomycotina</taxon>
        <taxon>Saccharomycetes</taxon>
        <taxon>Saccharomycetales</taxon>
        <taxon>Saccharomycetaceae</taxon>
        <taxon>Torulaspora</taxon>
    </lineage>
</organism>